<feature type="region of interest" description="Disordered" evidence="2">
    <location>
        <begin position="258"/>
        <end position="308"/>
    </location>
</feature>
<sequence length="563" mass="61137">MAGVNSSRTSSAQIHVSDGSADLLDTALPPMSSKQLVTTTTTRRAVRGSESSIVMGSFRGNQKAAAALGLTPESMPSVVARSASSHRRTGSTIKTVMRKIFTRKRRSETESFDDDFRFSNPPPQRVQKDPPPDSGLAFHNSLSSKHSSPLNNEFDASISLSDALDRLHAGPPRRRRATLPSLIFSDGDDESRDALDAVVHPHHGSNDDIDDHHHHARRQMKRRSRSATALRGLARNHRMSPIQWRRRSLESYMTMTVASDSELSPRPPTRTTVASAPKPSATSLYDAAPSKPDINTDTDTDTDDAESVVIPPDVGTLVAMQGDNDTDNVSLAQRLTTLEVKMIDLEFAIARMQSGRPSSPSPTPDRVPKPQPPEPKHRPRQSASGTTTPSEDPADNRLSASTIRPSTTPTPTHCSAYARPRMLHTPSMTSLNDGAGISVEQYSALVMLLRREQTARRTLESEVSSLREDVQVLQRLAMGARPGASRDAGSTSRYPSRSAESREFLRLRSAPTAESRSGSGSGSGGRSTRSPYESSASDETEGSSAGFRSRWQSTRRVEVGGMI</sequence>
<dbReference type="AlphaFoldDB" id="A0A5M3YL48"/>
<keyword evidence="4" id="KW-1185">Reference proteome</keyword>
<feature type="compositionally biased region" description="Low complexity" evidence="2">
    <location>
        <begin position="399"/>
        <end position="412"/>
    </location>
</feature>
<feature type="coiled-coil region" evidence="1">
    <location>
        <begin position="449"/>
        <end position="476"/>
    </location>
</feature>
<feature type="compositionally biased region" description="Acidic residues" evidence="2">
    <location>
        <begin position="296"/>
        <end position="306"/>
    </location>
</feature>
<dbReference type="OrthoDB" id="5428925at2759"/>
<feature type="compositionally biased region" description="Polar residues" evidence="2">
    <location>
        <begin position="381"/>
        <end position="390"/>
    </location>
</feature>
<gene>
    <name evidence="3" type="ORF">ATEIFO6365_0001029600</name>
</gene>
<evidence type="ECO:0000256" key="1">
    <source>
        <dbReference type="SAM" id="Coils"/>
    </source>
</evidence>
<feature type="region of interest" description="Disordered" evidence="2">
    <location>
        <begin position="353"/>
        <end position="418"/>
    </location>
</feature>
<feature type="region of interest" description="Disordered" evidence="2">
    <location>
        <begin position="199"/>
        <end position="228"/>
    </location>
</feature>
<feature type="region of interest" description="Disordered" evidence="2">
    <location>
        <begin position="477"/>
        <end position="563"/>
    </location>
</feature>
<feature type="compositionally biased region" description="Polar residues" evidence="2">
    <location>
        <begin position="140"/>
        <end position="150"/>
    </location>
</feature>
<protein>
    <submittedName>
        <fullName evidence="3">Uncharacterized protein</fullName>
    </submittedName>
</protein>
<accession>A0A5M3YL48</accession>
<name>A0A5M3YL48_ASPTE</name>
<feature type="compositionally biased region" description="Pro residues" evidence="2">
    <location>
        <begin position="359"/>
        <end position="373"/>
    </location>
</feature>
<dbReference type="EMBL" id="BLJY01000001">
    <property type="protein sequence ID" value="GFF12073.1"/>
    <property type="molecule type" value="Genomic_DNA"/>
</dbReference>
<feature type="region of interest" description="Disordered" evidence="2">
    <location>
        <begin position="104"/>
        <end position="150"/>
    </location>
</feature>
<dbReference type="Proteomes" id="UP000452235">
    <property type="component" value="Unassembled WGS sequence"/>
</dbReference>
<proteinExistence type="predicted"/>
<organism evidence="3 4">
    <name type="scientific">Aspergillus terreus</name>
    <dbReference type="NCBI Taxonomy" id="33178"/>
    <lineage>
        <taxon>Eukaryota</taxon>
        <taxon>Fungi</taxon>
        <taxon>Dikarya</taxon>
        <taxon>Ascomycota</taxon>
        <taxon>Pezizomycotina</taxon>
        <taxon>Eurotiomycetes</taxon>
        <taxon>Eurotiomycetidae</taxon>
        <taxon>Eurotiales</taxon>
        <taxon>Aspergillaceae</taxon>
        <taxon>Aspergillus</taxon>
        <taxon>Aspergillus subgen. Circumdati</taxon>
    </lineage>
</organism>
<feature type="compositionally biased region" description="Basic residues" evidence="2">
    <location>
        <begin position="214"/>
        <end position="225"/>
    </location>
</feature>
<reference evidence="3 4" key="1">
    <citation type="submission" date="2020-01" db="EMBL/GenBank/DDBJ databases">
        <title>Aspergillus terreus IFO 6365 whole genome shotgun sequence.</title>
        <authorList>
            <person name="Kanamasa S."/>
            <person name="Takahashi H."/>
        </authorList>
    </citation>
    <scope>NUCLEOTIDE SEQUENCE [LARGE SCALE GENOMIC DNA]</scope>
    <source>
        <strain evidence="3 4">IFO 6365</strain>
    </source>
</reference>
<dbReference type="VEuPathDB" id="FungiDB:ATEG_08143"/>
<evidence type="ECO:0000256" key="2">
    <source>
        <dbReference type="SAM" id="MobiDB-lite"/>
    </source>
</evidence>
<evidence type="ECO:0000313" key="4">
    <source>
        <dbReference type="Proteomes" id="UP000452235"/>
    </source>
</evidence>
<feature type="compositionally biased region" description="Basic and acidic residues" evidence="2">
    <location>
        <begin position="204"/>
        <end position="213"/>
    </location>
</feature>
<keyword evidence="1" id="KW-0175">Coiled coil</keyword>
<comment type="caution">
    <text evidence="3">The sequence shown here is derived from an EMBL/GenBank/DDBJ whole genome shotgun (WGS) entry which is preliminary data.</text>
</comment>
<evidence type="ECO:0000313" key="3">
    <source>
        <dbReference type="EMBL" id="GFF12073.1"/>
    </source>
</evidence>